<evidence type="ECO:0000313" key="6">
    <source>
        <dbReference type="EMBL" id="KAJ3472996.1"/>
    </source>
</evidence>
<evidence type="ECO:0000256" key="3">
    <source>
        <dbReference type="ARBA" id="ARBA00022989"/>
    </source>
</evidence>
<dbReference type="InterPro" id="IPR000515">
    <property type="entry name" value="MetI-like"/>
</dbReference>
<dbReference type="SUPFAM" id="SSF161098">
    <property type="entry name" value="MetI-like"/>
    <property type="match status" value="1"/>
</dbReference>
<keyword evidence="7" id="KW-1185">Reference proteome</keyword>
<comment type="subcellular location">
    <subcellularLocation>
        <location evidence="1">Membrane</location>
        <topology evidence="1">Multi-pass membrane protein</topology>
    </subcellularLocation>
</comment>
<dbReference type="Gene3D" id="1.10.3720.10">
    <property type="entry name" value="MetI-like"/>
    <property type="match status" value="1"/>
</dbReference>
<name>A0AAD5Y6Y9_9APHY</name>
<keyword evidence="4" id="KW-0472">Membrane</keyword>
<dbReference type="Proteomes" id="UP001212997">
    <property type="component" value="Unassembled WGS sequence"/>
</dbReference>
<protein>
    <recommendedName>
        <fullName evidence="5">ABC transmembrane type-1 domain-containing protein</fullName>
    </recommendedName>
</protein>
<feature type="domain" description="ABC transmembrane type-1" evidence="5">
    <location>
        <begin position="185"/>
        <end position="302"/>
    </location>
</feature>
<evidence type="ECO:0000313" key="7">
    <source>
        <dbReference type="Proteomes" id="UP001212997"/>
    </source>
</evidence>
<dbReference type="EMBL" id="JANAWD010001627">
    <property type="protein sequence ID" value="KAJ3472996.1"/>
    <property type="molecule type" value="Genomic_DNA"/>
</dbReference>
<keyword evidence="2" id="KW-0812">Transmembrane</keyword>
<dbReference type="InterPro" id="IPR035906">
    <property type="entry name" value="MetI-like_sf"/>
</dbReference>
<reference evidence="6" key="1">
    <citation type="submission" date="2022-07" db="EMBL/GenBank/DDBJ databases">
        <title>Genome Sequence of Physisporinus lineatus.</title>
        <authorList>
            <person name="Buettner E."/>
        </authorList>
    </citation>
    <scope>NUCLEOTIDE SEQUENCE</scope>
    <source>
        <strain evidence="6">VT162</strain>
    </source>
</reference>
<dbReference type="Pfam" id="PF00528">
    <property type="entry name" value="BPD_transp_1"/>
    <property type="match status" value="1"/>
</dbReference>
<evidence type="ECO:0000256" key="4">
    <source>
        <dbReference type="ARBA" id="ARBA00023136"/>
    </source>
</evidence>
<sequence length="328" mass="36160">MIRSDQRVIADVQAKLPDYKQPTDDQWRMIFSTTPSTCVVAGGRLREIDDTGAPHIATAPLSRIRVVAACRRDVHEHVTAGLRHEAYRDVCALGYRLTSLPGYAKVSPFEFVKKRDRVGDDEDEDRLPFETRLNGLQQELLNTRLEPDPFADGALSGSAPSFQDTPEEGGYLSVAGRPIPLGPKTTAFITFTMFEAAYYAEIVRSGFKAVNKGQYEGAKALGLSTATMYGSVILPQVLRATAPIIVTQTIILFQDTALVYVLSLHDFLGTAAQIAQRDGKLTEFYTFVAVVYLVLCSAGSELAERLRRKTPGTVRRSKSFRTLGLPRP</sequence>
<accession>A0AAD5Y6Y9</accession>
<dbReference type="InterPro" id="IPR043429">
    <property type="entry name" value="ArtM/GltK/GlnP/TcyL/YhdX-like"/>
</dbReference>
<dbReference type="CDD" id="cd06261">
    <property type="entry name" value="TM_PBP2"/>
    <property type="match status" value="1"/>
</dbReference>
<dbReference type="PANTHER" id="PTHR30614">
    <property type="entry name" value="MEMBRANE COMPONENT OF AMINO ACID ABC TRANSPORTER"/>
    <property type="match status" value="1"/>
</dbReference>
<dbReference type="GO" id="GO:0006865">
    <property type="term" value="P:amino acid transport"/>
    <property type="evidence" value="ECO:0007669"/>
    <property type="project" value="TreeGrafter"/>
</dbReference>
<proteinExistence type="predicted"/>
<dbReference type="PANTHER" id="PTHR30614:SF1">
    <property type="entry name" value="GLUTAMATE_ASPARTATE IMPORT PERMEASE PROTEIN GLTK"/>
    <property type="match status" value="1"/>
</dbReference>
<evidence type="ECO:0000256" key="1">
    <source>
        <dbReference type="ARBA" id="ARBA00004141"/>
    </source>
</evidence>
<dbReference type="GO" id="GO:0055085">
    <property type="term" value="P:transmembrane transport"/>
    <property type="evidence" value="ECO:0007669"/>
    <property type="project" value="InterPro"/>
</dbReference>
<evidence type="ECO:0000259" key="5">
    <source>
        <dbReference type="Pfam" id="PF00528"/>
    </source>
</evidence>
<comment type="caution">
    <text evidence="6">The sequence shown here is derived from an EMBL/GenBank/DDBJ whole genome shotgun (WGS) entry which is preliminary data.</text>
</comment>
<keyword evidence="3" id="KW-1133">Transmembrane helix</keyword>
<gene>
    <name evidence="6" type="ORF">NLI96_g13173</name>
</gene>
<organism evidence="6 7">
    <name type="scientific">Meripilus lineatus</name>
    <dbReference type="NCBI Taxonomy" id="2056292"/>
    <lineage>
        <taxon>Eukaryota</taxon>
        <taxon>Fungi</taxon>
        <taxon>Dikarya</taxon>
        <taxon>Basidiomycota</taxon>
        <taxon>Agaricomycotina</taxon>
        <taxon>Agaricomycetes</taxon>
        <taxon>Polyporales</taxon>
        <taxon>Meripilaceae</taxon>
        <taxon>Meripilus</taxon>
    </lineage>
</organism>
<evidence type="ECO:0000256" key="2">
    <source>
        <dbReference type="ARBA" id="ARBA00022692"/>
    </source>
</evidence>
<dbReference type="AlphaFoldDB" id="A0AAD5Y6Y9"/>
<dbReference type="GO" id="GO:0005886">
    <property type="term" value="C:plasma membrane"/>
    <property type="evidence" value="ECO:0007669"/>
    <property type="project" value="TreeGrafter"/>
</dbReference>